<protein>
    <submittedName>
        <fullName evidence="2">Uncharacterized protein</fullName>
    </submittedName>
</protein>
<dbReference type="Proteomes" id="UP000574390">
    <property type="component" value="Unassembled WGS sequence"/>
</dbReference>
<gene>
    <name evidence="2" type="ORF">FOZ62_023772</name>
</gene>
<dbReference type="EMBL" id="JABANM010031593">
    <property type="protein sequence ID" value="KAF4704307.1"/>
    <property type="molecule type" value="Genomic_DNA"/>
</dbReference>
<comment type="caution">
    <text evidence="2">The sequence shown here is derived from an EMBL/GenBank/DDBJ whole genome shotgun (WGS) entry which is preliminary data.</text>
</comment>
<evidence type="ECO:0000313" key="3">
    <source>
        <dbReference type="Proteomes" id="UP000574390"/>
    </source>
</evidence>
<proteinExistence type="predicted"/>
<feature type="compositionally biased region" description="Polar residues" evidence="1">
    <location>
        <begin position="238"/>
        <end position="259"/>
    </location>
</feature>
<feature type="region of interest" description="Disordered" evidence="1">
    <location>
        <begin position="143"/>
        <end position="173"/>
    </location>
</feature>
<feature type="compositionally biased region" description="Low complexity" evidence="1">
    <location>
        <begin position="154"/>
        <end position="164"/>
    </location>
</feature>
<organism evidence="2 3">
    <name type="scientific">Perkinsus olseni</name>
    <name type="common">Perkinsus atlanticus</name>
    <dbReference type="NCBI Taxonomy" id="32597"/>
    <lineage>
        <taxon>Eukaryota</taxon>
        <taxon>Sar</taxon>
        <taxon>Alveolata</taxon>
        <taxon>Perkinsozoa</taxon>
        <taxon>Perkinsea</taxon>
        <taxon>Perkinsida</taxon>
        <taxon>Perkinsidae</taxon>
        <taxon>Perkinsus</taxon>
    </lineage>
</organism>
<evidence type="ECO:0000313" key="2">
    <source>
        <dbReference type="EMBL" id="KAF4704307.1"/>
    </source>
</evidence>
<dbReference type="AlphaFoldDB" id="A0A7J6Q7S0"/>
<feature type="region of interest" description="Disordered" evidence="1">
    <location>
        <begin position="232"/>
        <end position="259"/>
    </location>
</feature>
<sequence>MHPSHRDLAIRAADGGGDAVLLEALLEDIGSSDTASPPVGIPVVTVGAASVYFSYAPQSLSPRAAWPEHDHEDLSVVEPLVSACLEMEALEDRDLAALWSDYEQTARARLEAWQERRDASAQRWADAKHSLRGGWQDEALLSAESSDAENRQELASSRSAASLDAADDDHGVPAEEEALREEAVSVGRLLDGTQNWEALKDRMKKVLRMASEKGQALETEDEADLDVEEGVFIPQDPPQSSCYSESSPTGAKADTSQTISREDLSMEVVDVVRPALPSQGTEAVAPLPKEVPQSAWASSQARRRELSCMVQEDALVTAQASATEHERGRLTLEDTFALRYRQWQLYQQALEAQQRELSYERRAMEGADQAARAWLQRQHAERVLMTIADDQSAAHRMEDRREVEGRRMLRAMHESRAYRIHLKALWRNRDAMVVEDSAGRERRESLWMAQEERPSSWWRSADQAVTVIARAVRERRAEVALPHRLQQAPCWTRYATWPHSESKPVGGAIGIEAIAWQHCWGYCG</sequence>
<accession>A0A7J6Q7S0</accession>
<reference evidence="2 3" key="1">
    <citation type="submission" date="2020-04" db="EMBL/GenBank/DDBJ databases">
        <title>Perkinsus olseni comparative genomics.</title>
        <authorList>
            <person name="Bogema D.R."/>
        </authorList>
    </citation>
    <scope>NUCLEOTIDE SEQUENCE [LARGE SCALE GENOMIC DNA]</scope>
    <source>
        <strain evidence="2">ATCC PRA-205</strain>
    </source>
</reference>
<name>A0A7J6Q7S0_PEROL</name>
<evidence type="ECO:0000256" key="1">
    <source>
        <dbReference type="SAM" id="MobiDB-lite"/>
    </source>
</evidence>